<dbReference type="SUPFAM" id="SSF55797">
    <property type="entry name" value="PR-1-like"/>
    <property type="match status" value="1"/>
</dbReference>
<dbReference type="Gene3D" id="3.40.33.10">
    <property type="entry name" value="CAP"/>
    <property type="match status" value="1"/>
</dbReference>
<dbReference type="EMBL" id="JABCJE010000004">
    <property type="protein sequence ID" value="NVO24023.1"/>
    <property type="molecule type" value="Genomic_DNA"/>
</dbReference>
<dbReference type="AlphaFoldDB" id="A0A850Q503"/>
<sequence length="158" mass="16696">MLRPLLAAFGLALLTACTPAPTTTRATVSASNYTPDAQSARVIALINAERAKQGLRAVSVDRTLTNAAAAHGTLMVQKGFFSHNIPGGMSFPERMAAAGVGSKYTGENIFTGPLIPEVAVTNWMQSRGHRRNILDGNFTKIGVASAGGRYWVSIFSSD</sequence>
<accession>A0A850Q503</accession>
<dbReference type="Pfam" id="PF00188">
    <property type="entry name" value="CAP"/>
    <property type="match status" value="1"/>
</dbReference>
<dbReference type="PROSITE" id="PS51257">
    <property type="entry name" value="PROKAR_LIPOPROTEIN"/>
    <property type="match status" value="1"/>
</dbReference>
<evidence type="ECO:0000259" key="2">
    <source>
        <dbReference type="Pfam" id="PF00188"/>
    </source>
</evidence>
<feature type="signal peptide" evidence="1">
    <location>
        <begin position="1"/>
        <end position="22"/>
    </location>
</feature>
<organism evidence="3 4">
    <name type="scientific">Donghicola mangrovi</name>
    <dbReference type="NCBI Taxonomy" id="2729614"/>
    <lineage>
        <taxon>Bacteria</taxon>
        <taxon>Pseudomonadati</taxon>
        <taxon>Pseudomonadota</taxon>
        <taxon>Alphaproteobacteria</taxon>
        <taxon>Rhodobacterales</taxon>
        <taxon>Roseobacteraceae</taxon>
        <taxon>Donghicola</taxon>
    </lineage>
</organism>
<dbReference type="InterPro" id="IPR035940">
    <property type="entry name" value="CAP_sf"/>
</dbReference>
<name>A0A850Q503_9RHOB</name>
<dbReference type="InterPro" id="IPR014044">
    <property type="entry name" value="CAP_dom"/>
</dbReference>
<dbReference type="CDD" id="cd05379">
    <property type="entry name" value="CAP_bacterial"/>
    <property type="match status" value="1"/>
</dbReference>
<keyword evidence="1" id="KW-0732">Signal</keyword>
<protein>
    <submittedName>
        <fullName evidence="3">CAP domain-containing protein</fullName>
    </submittedName>
</protein>
<dbReference type="RefSeq" id="WP_177157837.1">
    <property type="nucleotide sequence ID" value="NZ_JABCJE010000004.1"/>
</dbReference>
<dbReference type="Proteomes" id="UP000592216">
    <property type="component" value="Unassembled WGS sequence"/>
</dbReference>
<feature type="chain" id="PRO_5032509482" evidence="1">
    <location>
        <begin position="23"/>
        <end position="158"/>
    </location>
</feature>
<evidence type="ECO:0000313" key="4">
    <source>
        <dbReference type="Proteomes" id="UP000592216"/>
    </source>
</evidence>
<reference evidence="3 4" key="1">
    <citation type="submission" date="2020-04" db="EMBL/GenBank/DDBJ databases">
        <title>Donghicola sp., a member of the Rhodobacteraceae family isolated from mangrove forest in Thailand.</title>
        <authorList>
            <person name="Charoenyingcharoen P."/>
            <person name="Yukphan P."/>
        </authorList>
    </citation>
    <scope>NUCLEOTIDE SEQUENCE [LARGE SCALE GENOMIC DNA]</scope>
    <source>
        <strain evidence="3 4">B5-SW-15</strain>
    </source>
</reference>
<gene>
    <name evidence="3" type="ORF">HJ536_11715</name>
</gene>
<dbReference type="PANTHER" id="PTHR31157:SF1">
    <property type="entry name" value="SCP DOMAIN-CONTAINING PROTEIN"/>
    <property type="match status" value="1"/>
</dbReference>
<evidence type="ECO:0000256" key="1">
    <source>
        <dbReference type="SAM" id="SignalP"/>
    </source>
</evidence>
<evidence type="ECO:0000313" key="3">
    <source>
        <dbReference type="EMBL" id="NVO24023.1"/>
    </source>
</evidence>
<comment type="caution">
    <text evidence="3">The sequence shown here is derived from an EMBL/GenBank/DDBJ whole genome shotgun (WGS) entry which is preliminary data.</text>
</comment>
<feature type="domain" description="SCP" evidence="2">
    <location>
        <begin position="44"/>
        <end position="151"/>
    </location>
</feature>
<proteinExistence type="predicted"/>
<dbReference type="PANTHER" id="PTHR31157">
    <property type="entry name" value="SCP DOMAIN-CONTAINING PROTEIN"/>
    <property type="match status" value="1"/>
</dbReference>